<dbReference type="HOGENOM" id="CLU_001265_10_2_1"/>
<dbReference type="GeneID" id="19164189"/>
<evidence type="ECO:0000313" key="9">
    <source>
        <dbReference type="Proteomes" id="UP000019478"/>
    </source>
</evidence>
<dbReference type="GO" id="GO:0016020">
    <property type="term" value="C:membrane"/>
    <property type="evidence" value="ECO:0007669"/>
    <property type="project" value="UniProtKB-SubCell"/>
</dbReference>
<dbReference type="eggNOG" id="KOG2615">
    <property type="taxonomic scope" value="Eukaryota"/>
</dbReference>
<feature type="transmembrane region" description="Helical" evidence="6">
    <location>
        <begin position="76"/>
        <end position="98"/>
    </location>
</feature>
<evidence type="ECO:0000256" key="6">
    <source>
        <dbReference type="SAM" id="Phobius"/>
    </source>
</evidence>
<dbReference type="InterPro" id="IPR005829">
    <property type="entry name" value="Sugar_transporter_CS"/>
</dbReference>
<name>W9ZAF5_9EURO</name>
<dbReference type="PANTHER" id="PTHR23504">
    <property type="entry name" value="MAJOR FACILITATOR SUPERFAMILY DOMAIN-CONTAINING PROTEIN 10"/>
    <property type="match status" value="1"/>
</dbReference>
<evidence type="ECO:0000256" key="5">
    <source>
        <dbReference type="ARBA" id="ARBA00023136"/>
    </source>
</evidence>
<keyword evidence="3 6" id="KW-0812">Transmembrane</keyword>
<comment type="caution">
    <text evidence="8">The sequence shown here is derived from an EMBL/GenBank/DDBJ whole genome shotgun (WGS) entry which is preliminary data.</text>
</comment>
<keyword evidence="9" id="KW-1185">Reference proteome</keyword>
<feature type="transmembrane region" description="Helical" evidence="6">
    <location>
        <begin position="317"/>
        <end position="334"/>
    </location>
</feature>
<dbReference type="Proteomes" id="UP000019478">
    <property type="component" value="Unassembled WGS sequence"/>
</dbReference>
<feature type="transmembrane region" description="Helical" evidence="6">
    <location>
        <begin position="196"/>
        <end position="220"/>
    </location>
</feature>
<dbReference type="GO" id="GO:0022857">
    <property type="term" value="F:transmembrane transporter activity"/>
    <property type="evidence" value="ECO:0007669"/>
    <property type="project" value="InterPro"/>
</dbReference>
<dbReference type="PANTHER" id="PTHR23504:SF31">
    <property type="entry name" value="MAJOR FACILITATOR SUPERFAMILY DOMAIN-CONTAINING PROTEIN 10"/>
    <property type="match status" value="1"/>
</dbReference>
<evidence type="ECO:0000256" key="1">
    <source>
        <dbReference type="ARBA" id="ARBA00004141"/>
    </source>
</evidence>
<dbReference type="OrthoDB" id="196650at2759"/>
<organism evidence="8 9">
    <name type="scientific">Capronia epimyces CBS 606.96</name>
    <dbReference type="NCBI Taxonomy" id="1182542"/>
    <lineage>
        <taxon>Eukaryota</taxon>
        <taxon>Fungi</taxon>
        <taxon>Dikarya</taxon>
        <taxon>Ascomycota</taxon>
        <taxon>Pezizomycotina</taxon>
        <taxon>Eurotiomycetes</taxon>
        <taxon>Chaetothyriomycetidae</taxon>
        <taxon>Chaetothyriales</taxon>
        <taxon>Herpotrichiellaceae</taxon>
        <taxon>Capronia</taxon>
    </lineage>
</organism>
<feature type="transmembrane region" description="Helical" evidence="6">
    <location>
        <begin position="12"/>
        <end position="34"/>
    </location>
</feature>
<evidence type="ECO:0000256" key="3">
    <source>
        <dbReference type="ARBA" id="ARBA00022692"/>
    </source>
</evidence>
<dbReference type="InterPro" id="IPR020846">
    <property type="entry name" value="MFS_dom"/>
</dbReference>
<evidence type="ECO:0000313" key="8">
    <source>
        <dbReference type="EMBL" id="EXJ91499.1"/>
    </source>
</evidence>
<comment type="subcellular location">
    <subcellularLocation>
        <location evidence="1">Membrane</location>
        <topology evidence="1">Multi-pass membrane protein</topology>
    </subcellularLocation>
</comment>
<protein>
    <recommendedName>
        <fullName evidence="7">Major facilitator superfamily (MFS) profile domain-containing protein</fullName>
    </recommendedName>
</protein>
<sequence length="435" mass="46694">MDPITAQQRKKILRVLFLSLLLDLISFTFILPLFPSLLSFYRSLETKPSSALNRILHYLNAYKQSFAVPINAKYDIVLLGGALGSLFSLLQAIASPIIGRASDKYGRRKALLWSMCGNIASVALWCAAVDFRTFLLSRIVGGLSEGNVQLATAIATDISTDAQRGSTMALVGACFSIAFTFGPALGAALASVTTVVANPFATAAGVSLLLIVVETLYLYFQLPETRPAHRTQANPDHRHDKRQSARHTNNPAILNAVHFLFLLPFSGLEFSLPFLITSVLFPDHPSPSKLNGRLLGFVGLIASLLQGSVVRRLAPLTVVKAGMVSCTAAFFLLSQVRDTTGLYCAGALLAVTSATVVTGLNSLGSFEANKSNTGQVLGALRSWGQFGRALGPVVFCSLFWWAGRETAYLLGGSLMLGVTALVLTVLKNPQVEEKK</sequence>
<accession>W9ZAF5</accession>
<dbReference type="SUPFAM" id="SSF103473">
    <property type="entry name" value="MFS general substrate transporter"/>
    <property type="match status" value="1"/>
</dbReference>
<dbReference type="STRING" id="1182542.W9ZAF5"/>
<dbReference type="InterPro" id="IPR036259">
    <property type="entry name" value="MFS_trans_sf"/>
</dbReference>
<dbReference type="PROSITE" id="PS50850">
    <property type="entry name" value="MFS"/>
    <property type="match status" value="1"/>
</dbReference>
<evidence type="ECO:0000259" key="7">
    <source>
        <dbReference type="PROSITE" id="PS50850"/>
    </source>
</evidence>
<feature type="transmembrane region" description="Helical" evidence="6">
    <location>
        <begin position="408"/>
        <end position="426"/>
    </location>
</feature>
<reference evidence="8 9" key="1">
    <citation type="submission" date="2013-03" db="EMBL/GenBank/DDBJ databases">
        <title>The Genome Sequence of Capronia epimyces CBS 606.96.</title>
        <authorList>
            <consortium name="The Broad Institute Genomics Platform"/>
            <person name="Cuomo C."/>
            <person name="de Hoog S."/>
            <person name="Gorbushina A."/>
            <person name="Walker B."/>
            <person name="Young S.K."/>
            <person name="Zeng Q."/>
            <person name="Gargeya S."/>
            <person name="Fitzgerald M."/>
            <person name="Haas B."/>
            <person name="Abouelleil A."/>
            <person name="Allen A.W."/>
            <person name="Alvarado L."/>
            <person name="Arachchi H.M."/>
            <person name="Berlin A.M."/>
            <person name="Chapman S.B."/>
            <person name="Gainer-Dewar J."/>
            <person name="Goldberg J."/>
            <person name="Griggs A."/>
            <person name="Gujja S."/>
            <person name="Hansen M."/>
            <person name="Howarth C."/>
            <person name="Imamovic A."/>
            <person name="Ireland A."/>
            <person name="Larimer J."/>
            <person name="McCowan C."/>
            <person name="Murphy C."/>
            <person name="Pearson M."/>
            <person name="Poon T.W."/>
            <person name="Priest M."/>
            <person name="Roberts A."/>
            <person name="Saif S."/>
            <person name="Shea T."/>
            <person name="Sisk P."/>
            <person name="Sykes S."/>
            <person name="Wortman J."/>
            <person name="Nusbaum C."/>
            <person name="Birren B."/>
        </authorList>
    </citation>
    <scope>NUCLEOTIDE SEQUENCE [LARGE SCALE GENOMIC DNA]</scope>
    <source>
        <strain evidence="8 9">CBS 606.96</strain>
    </source>
</reference>
<dbReference type="Gene3D" id="1.20.1250.20">
    <property type="entry name" value="MFS general substrate transporter like domains"/>
    <property type="match status" value="1"/>
</dbReference>
<keyword evidence="2" id="KW-0813">Transport</keyword>
<dbReference type="FunFam" id="1.20.1250.20:FF:000223">
    <property type="entry name" value="Major facilitator superfamily domain-containing protein"/>
    <property type="match status" value="1"/>
</dbReference>
<gene>
    <name evidence="8" type="ORF">A1O3_00047</name>
</gene>
<evidence type="ECO:0000256" key="2">
    <source>
        <dbReference type="ARBA" id="ARBA00022448"/>
    </source>
</evidence>
<evidence type="ECO:0000256" key="4">
    <source>
        <dbReference type="ARBA" id="ARBA00022989"/>
    </source>
</evidence>
<dbReference type="AlphaFoldDB" id="W9ZAF5"/>
<dbReference type="EMBL" id="AMGY01000001">
    <property type="protein sequence ID" value="EXJ91499.1"/>
    <property type="molecule type" value="Genomic_DNA"/>
</dbReference>
<dbReference type="InterPro" id="IPR011701">
    <property type="entry name" value="MFS"/>
</dbReference>
<proteinExistence type="predicted"/>
<dbReference type="Pfam" id="PF07690">
    <property type="entry name" value="MFS_1"/>
    <property type="match status" value="1"/>
</dbReference>
<keyword evidence="4 6" id="KW-1133">Transmembrane helix</keyword>
<keyword evidence="5 6" id="KW-0472">Membrane</keyword>
<feature type="transmembrane region" description="Helical" evidence="6">
    <location>
        <begin position="168"/>
        <end position="190"/>
    </location>
</feature>
<dbReference type="RefSeq" id="XP_007728389.1">
    <property type="nucleotide sequence ID" value="XM_007730199.1"/>
</dbReference>
<dbReference type="PROSITE" id="PS00216">
    <property type="entry name" value="SUGAR_TRANSPORT_1"/>
    <property type="match status" value="1"/>
</dbReference>
<feature type="domain" description="Major facilitator superfamily (MFS) profile" evidence="7">
    <location>
        <begin position="12"/>
        <end position="430"/>
    </location>
</feature>
<feature type="transmembrane region" description="Helical" evidence="6">
    <location>
        <begin position="252"/>
        <end position="281"/>
    </location>
</feature>
<feature type="transmembrane region" description="Helical" evidence="6">
    <location>
        <begin position="340"/>
        <end position="364"/>
    </location>
</feature>